<dbReference type="RefSeq" id="WP_115715038.1">
    <property type="nucleotide sequence ID" value="NZ_AP019695.1"/>
</dbReference>
<dbReference type="AlphaFoldDB" id="A0A6N4TFX7"/>
<keyword evidence="1 3" id="KW-0808">Transferase</keyword>
<dbReference type="PANTHER" id="PTHR43861">
    <property type="entry name" value="TRANS-ACONITATE 2-METHYLTRANSFERASE-RELATED"/>
    <property type="match status" value="1"/>
</dbReference>
<evidence type="ECO:0000313" key="4">
    <source>
        <dbReference type="Proteomes" id="UP000464754"/>
    </source>
</evidence>
<dbReference type="GO" id="GO:0008168">
    <property type="term" value="F:methyltransferase activity"/>
    <property type="evidence" value="ECO:0007669"/>
    <property type="project" value="UniProtKB-KW"/>
</dbReference>
<evidence type="ECO:0000259" key="2">
    <source>
        <dbReference type="Pfam" id="PF13649"/>
    </source>
</evidence>
<keyword evidence="4" id="KW-1185">Reference proteome</keyword>
<dbReference type="KEGG" id="aarg:Aargi30884_07830"/>
<evidence type="ECO:0000256" key="1">
    <source>
        <dbReference type="ARBA" id="ARBA00022679"/>
    </source>
</evidence>
<dbReference type="SUPFAM" id="SSF53335">
    <property type="entry name" value="S-adenosyl-L-methionine-dependent methyltransferases"/>
    <property type="match status" value="1"/>
</dbReference>
<proteinExistence type="predicted"/>
<dbReference type="InterPro" id="IPR041698">
    <property type="entry name" value="Methyltransf_25"/>
</dbReference>
<dbReference type="Proteomes" id="UP000464754">
    <property type="component" value="Chromosome"/>
</dbReference>
<keyword evidence="3" id="KW-0489">Methyltransferase</keyword>
<feature type="domain" description="Methyltransferase" evidence="2">
    <location>
        <begin position="36"/>
        <end position="129"/>
    </location>
</feature>
<evidence type="ECO:0000313" key="3">
    <source>
        <dbReference type="EMBL" id="BBK21880.1"/>
    </source>
</evidence>
<dbReference type="Gene3D" id="3.40.50.150">
    <property type="entry name" value="Vaccinia Virus protein VP39"/>
    <property type="match status" value="1"/>
</dbReference>
<dbReference type="InterPro" id="IPR029063">
    <property type="entry name" value="SAM-dependent_MTases_sf"/>
</dbReference>
<dbReference type="Gene3D" id="2.20.25.110">
    <property type="entry name" value="S-adenosyl-L-methionine-dependent methyltransferases"/>
    <property type="match status" value="1"/>
</dbReference>
<name>A0A6N4TFX7_9FIRM</name>
<dbReference type="CDD" id="cd02440">
    <property type="entry name" value="AdoMet_MTases"/>
    <property type="match status" value="1"/>
</dbReference>
<dbReference type="GO" id="GO:0032259">
    <property type="term" value="P:methylation"/>
    <property type="evidence" value="ECO:0007669"/>
    <property type="project" value="UniProtKB-KW"/>
</dbReference>
<dbReference type="Pfam" id="PF13649">
    <property type="entry name" value="Methyltransf_25"/>
    <property type="match status" value="1"/>
</dbReference>
<sequence>MMYEKLAEFYDALVKDEEATKAWVDLIESYLPKGKIMELACGSGEITIALAKDGYEVHASDLSADMITQAKAKENSELVEWNVMDMCHFTGEDMYDGILCLCDSFNYLLKEEDVENMLQGVYAHLKDEGVFIVDMHSMDRLEEFQEEYNEAGRINGHEYQWTIQTIEDCIYQNFAFYDEDGRSVLEQHIQKVYEPAWVMNKLKETGFKVEVLTDFVYPGICEGEKQFYICRKEVKA</sequence>
<dbReference type="EMBL" id="AP019695">
    <property type="protein sequence ID" value="BBK21880.1"/>
    <property type="molecule type" value="Genomic_DNA"/>
</dbReference>
<gene>
    <name evidence="3" type="primary">yqeM</name>
    <name evidence="3" type="ORF">Aargi30884_07830</name>
</gene>
<protein>
    <submittedName>
        <fullName evidence="3">Putative methyltransferase YqeM</fullName>
    </submittedName>
</protein>
<accession>A0A6N4TFX7</accession>
<organism evidence="3 4">
    <name type="scientific">Amedibacterium intestinale</name>
    <dbReference type="NCBI Taxonomy" id="2583452"/>
    <lineage>
        <taxon>Bacteria</taxon>
        <taxon>Bacillati</taxon>
        <taxon>Bacillota</taxon>
        <taxon>Erysipelotrichia</taxon>
        <taxon>Erysipelotrichales</taxon>
        <taxon>Erysipelotrichaceae</taxon>
        <taxon>Amedibacterium</taxon>
    </lineage>
</organism>
<reference evidence="4" key="1">
    <citation type="submission" date="2019-05" db="EMBL/GenBank/DDBJ databases">
        <title>Complete genome sequencing of Absiella argi strain JCM 30884.</title>
        <authorList>
            <person name="Sakamoto M."/>
            <person name="Murakami T."/>
            <person name="Mori H."/>
        </authorList>
    </citation>
    <scope>NUCLEOTIDE SEQUENCE [LARGE SCALE GENOMIC DNA]</scope>
    <source>
        <strain evidence="4">JCM 30884</strain>
    </source>
</reference>